<comment type="caution">
    <text evidence="2">The sequence shown here is derived from an EMBL/GenBank/DDBJ whole genome shotgun (WGS) entry which is preliminary data.</text>
</comment>
<proteinExistence type="predicted"/>
<evidence type="ECO:0000313" key="3">
    <source>
        <dbReference type="Proteomes" id="UP001266305"/>
    </source>
</evidence>
<feature type="compositionally biased region" description="Polar residues" evidence="1">
    <location>
        <begin position="23"/>
        <end position="35"/>
    </location>
</feature>
<dbReference type="Proteomes" id="UP001266305">
    <property type="component" value="Unassembled WGS sequence"/>
</dbReference>
<dbReference type="EMBL" id="JASSZA010000001">
    <property type="protein sequence ID" value="KAK2118733.1"/>
    <property type="molecule type" value="Genomic_DNA"/>
</dbReference>
<organism evidence="2 3">
    <name type="scientific">Saguinus oedipus</name>
    <name type="common">Cotton-top tamarin</name>
    <name type="synonym">Oedipomidas oedipus</name>
    <dbReference type="NCBI Taxonomy" id="9490"/>
    <lineage>
        <taxon>Eukaryota</taxon>
        <taxon>Metazoa</taxon>
        <taxon>Chordata</taxon>
        <taxon>Craniata</taxon>
        <taxon>Vertebrata</taxon>
        <taxon>Euteleostomi</taxon>
        <taxon>Mammalia</taxon>
        <taxon>Eutheria</taxon>
        <taxon>Euarchontoglires</taxon>
        <taxon>Primates</taxon>
        <taxon>Haplorrhini</taxon>
        <taxon>Platyrrhini</taxon>
        <taxon>Cebidae</taxon>
        <taxon>Callitrichinae</taxon>
        <taxon>Saguinus</taxon>
    </lineage>
</organism>
<protein>
    <submittedName>
        <fullName evidence="2">Uncharacterized protein</fullName>
    </submittedName>
</protein>
<gene>
    <name evidence="2" type="ORF">P7K49_000119</name>
</gene>
<evidence type="ECO:0000256" key="1">
    <source>
        <dbReference type="SAM" id="MobiDB-lite"/>
    </source>
</evidence>
<reference evidence="2 3" key="1">
    <citation type="submission" date="2023-05" db="EMBL/GenBank/DDBJ databases">
        <title>B98-5 Cell Line De Novo Hybrid Assembly: An Optical Mapping Approach.</title>
        <authorList>
            <person name="Kananen K."/>
            <person name="Auerbach J.A."/>
            <person name="Kautto E."/>
            <person name="Blachly J.S."/>
        </authorList>
    </citation>
    <scope>NUCLEOTIDE SEQUENCE [LARGE SCALE GENOMIC DNA]</scope>
    <source>
        <strain evidence="2">B95-8</strain>
        <tissue evidence="2">Cell line</tissue>
    </source>
</reference>
<name>A0ABQ9WD74_SAGOE</name>
<sequence>MAVATAAREFPAEEQHCTLPARTLQNSTAPASSHALQGGFTMPDNPERVVQRLVPGVPEPSLYGSLQHVAPLGTKTKEASTEMDGSGNIVTHLGTTLLETHAVTAIKGRTPT</sequence>
<keyword evidence="3" id="KW-1185">Reference proteome</keyword>
<accession>A0ABQ9WD74</accession>
<feature type="region of interest" description="Disordered" evidence="1">
    <location>
        <begin position="22"/>
        <end position="42"/>
    </location>
</feature>
<evidence type="ECO:0000313" key="2">
    <source>
        <dbReference type="EMBL" id="KAK2118733.1"/>
    </source>
</evidence>